<keyword evidence="3" id="KW-1185">Reference proteome</keyword>
<reference evidence="2 3" key="1">
    <citation type="submission" date="2018-06" db="EMBL/GenBank/DDBJ databases">
        <title>Comparative genomics reveals the genomic features of Rhizophagus irregularis, R. cerebriforme, R. diaphanum and Gigaspora rosea, and their symbiotic lifestyle signature.</title>
        <authorList>
            <person name="Morin E."/>
            <person name="San Clemente H."/>
            <person name="Chen E.C.H."/>
            <person name="De La Providencia I."/>
            <person name="Hainaut M."/>
            <person name="Kuo A."/>
            <person name="Kohler A."/>
            <person name="Murat C."/>
            <person name="Tang N."/>
            <person name="Roy S."/>
            <person name="Loubradou J."/>
            <person name="Henrissat B."/>
            <person name="Grigoriev I.V."/>
            <person name="Corradi N."/>
            <person name="Roux C."/>
            <person name="Martin F.M."/>
        </authorList>
    </citation>
    <scope>NUCLEOTIDE SEQUENCE [LARGE SCALE GENOMIC DNA]</scope>
    <source>
        <strain evidence="2 3">DAOM 227022</strain>
    </source>
</reference>
<evidence type="ECO:0000259" key="1">
    <source>
        <dbReference type="PROSITE" id="PS50011"/>
    </source>
</evidence>
<comment type="caution">
    <text evidence="2">The sequence shown here is derived from an EMBL/GenBank/DDBJ whole genome shotgun (WGS) entry which is preliminary data.</text>
</comment>
<dbReference type="AlphaFoldDB" id="A0A397SPA9"/>
<evidence type="ECO:0000313" key="3">
    <source>
        <dbReference type="Proteomes" id="UP000265703"/>
    </source>
</evidence>
<dbReference type="GO" id="GO:0005524">
    <property type="term" value="F:ATP binding"/>
    <property type="evidence" value="ECO:0007669"/>
    <property type="project" value="InterPro"/>
</dbReference>
<dbReference type="InterPro" id="IPR052396">
    <property type="entry name" value="Meiotic_Drive_Suppr_Kinase"/>
</dbReference>
<dbReference type="Proteomes" id="UP000265703">
    <property type="component" value="Unassembled WGS sequence"/>
</dbReference>
<accession>A0A397SPA9</accession>
<name>A0A397SPA9_9GLOM</name>
<dbReference type="PROSITE" id="PS50011">
    <property type="entry name" value="PROTEIN_KINASE_DOM"/>
    <property type="match status" value="1"/>
</dbReference>
<dbReference type="STRING" id="658196.A0A397SPA9"/>
<dbReference type="Gene3D" id="1.10.510.10">
    <property type="entry name" value="Transferase(Phosphotransferase) domain 1"/>
    <property type="match status" value="1"/>
</dbReference>
<dbReference type="InterPro" id="IPR008266">
    <property type="entry name" value="Tyr_kinase_AS"/>
</dbReference>
<dbReference type="EMBL" id="QKYT01000399">
    <property type="protein sequence ID" value="RIA85875.1"/>
    <property type="molecule type" value="Genomic_DNA"/>
</dbReference>
<dbReference type="InterPro" id="IPR011009">
    <property type="entry name" value="Kinase-like_dom_sf"/>
</dbReference>
<protein>
    <recommendedName>
        <fullName evidence="1">Protein kinase domain-containing protein</fullName>
    </recommendedName>
</protein>
<dbReference type="OrthoDB" id="10020333at2759"/>
<dbReference type="GO" id="GO:0004672">
    <property type="term" value="F:protein kinase activity"/>
    <property type="evidence" value="ECO:0007669"/>
    <property type="project" value="InterPro"/>
</dbReference>
<sequence>MPAASYYMQMKSSVQRPKKINPNSLTPLITEKELLTAIPSSISYSTQSYYDFFNHGKSRSPRKVFHWENFIEMVKNHKIDNVIKKYEKPSVPLGHAPITTKEELIQVIDVQIVRPLTSKLNHVDLELCKPTESSLINLINWNVINDYNQIIASLASRTHRVLRTKNEDDVIDAYQQNTGDFADNINEVYDYMCELGLKYSVLTTYEFTWFLKRSDDDPSILLISKCQKIDTIDPTILQSWNYLLYLSKNEPLLTPYPTIIPSNNNINNNLQNNEYFLEYSYENYPYISSSIENFTSSSTGKRPISNDDENFEIKKFRHNYQHHHDNTFSEDLSSPSSSNYFTSYGIMNWDNIIIKNEIGINFYLAEYNGEQLSLKYTDPSDQRKFDLEKESRIYKRLSSIQGVYIPRVKYNDFTLKGEKYVLATEHIKQTSTLSKNHKEEALKAVKAIHSLGIIHNDIRESNFIVGRNNDNDNANDERVFIIDFRLSKDFKEEQRVQLTSYHIYMEKEKEKVEELFNQLPN</sequence>
<proteinExistence type="predicted"/>
<organism evidence="2 3">
    <name type="scientific">Glomus cerebriforme</name>
    <dbReference type="NCBI Taxonomy" id="658196"/>
    <lineage>
        <taxon>Eukaryota</taxon>
        <taxon>Fungi</taxon>
        <taxon>Fungi incertae sedis</taxon>
        <taxon>Mucoromycota</taxon>
        <taxon>Glomeromycotina</taxon>
        <taxon>Glomeromycetes</taxon>
        <taxon>Glomerales</taxon>
        <taxon>Glomeraceae</taxon>
        <taxon>Glomus</taxon>
    </lineage>
</organism>
<dbReference type="SUPFAM" id="SSF56112">
    <property type="entry name" value="Protein kinase-like (PK-like)"/>
    <property type="match status" value="1"/>
</dbReference>
<dbReference type="InterPro" id="IPR000719">
    <property type="entry name" value="Prot_kinase_dom"/>
</dbReference>
<dbReference type="PROSITE" id="PS00109">
    <property type="entry name" value="PROTEIN_KINASE_TYR"/>
    <property type="match status" value="1"/>
</dbReference>
<dbReference type="PANTHER" id="PTHR37171:SF1">
    <property type="entry name" value="SERINE_THREONINE-PROTEIN KINASE YRZF-RELATED"/>
    <property type="match status" value="1"/>
</dbReference>
<gene>
    <name evidence="2" type="ORF">C1645_830154</name>
</gene>
<evidence type="ECO:0000313" key="2">
    <source>
        <dbReference type="EMBL" id="RIA85875.1"/>
    </source>
</evidence>
<dbReference type="PANTHER" id="PTHR37171">
    <property type="entry name" value="SERINE/THREONINE-PROTEIN KINASE YRZF-RELATED"/>
    <property type="match status" value="1"/>
</dbReference>
<feature type="domain" description="Protein kinase" evidence="1">
    <location>
        <begin position="338"/>
        <end position="521"/>
    </location>
</feature>